<accession>A0A418SJC8</accession>
<feature type="region of interest" description="Disordered" evidence="1">
    <location>
        <begin position="137"/>
        <end position="182"/>
    </location>
</feature>
<feature type="chain" id="PRO_5043478714" description="EF hand" evidence="2">
    <location>
        <begin position="21"/>
        <end position="182"/>
    </location>
</feature>
<organism evidence="3 4">
    <name type="scientific">Pseudooceanicola algae</name>
    <dbReference type="NCBI Taxonomy" id="1537215"/>
    <lineage>
        <taxon>Bacteria</taxon>
        <taxon>Pseudomonadati</taxon>
        <taxon>Pseudomonadota</taxon>
        <taxon>Alphaproteobacteria</taxon>
        <taxon>Rhodobacterales</taxon>
        <taxon>Paracoccaceae</taxon>
        <taxon>Pseudooceanicola</taxon>
    </lineage>
</organism>
<protein>
    <recommendedName>
        <fullName evidence="5">EF hand</fullName>
    </recommendedName>
</protein>
<dbReference type="EMBL" id="CP060436">
    <property type="protein sequence ID" value="QPM91847.1"/>
    <property type="molecule type" value="Genomic_DNA"/>
</dbReference>
<proteinExistence type="predicted"/>
<sequence length="182" mass="19573">MSRLLFPIAFAALLPGLALAQQDDAPAPGVAGGHRKSAFIAAHDADGDGVVMLDEYNDLRQSRFDGADMDHDGNLDEAEYVAEFQGRLDRQYADQGKAPDERYDRSMEQAHVRHAIVDRNRDGLLSWSEQQLVAASTFSGHDTDENGVVDDADPIPVREDDGDDSADGDTGGDQASDGAAQD</sequence>
<gene>
    <name evidence="3" type="ORF">PSAL_031090</name>
</gene>
<dbReference type="InterPro" id="IPR011992">
    <property type="entry name" value="EF-hand-dom_pair"/>
</dbReference>
<dbReference type="AlphaFoldDB" id="A0A418SJC8"/>
<dbReference type="PROSITE" id="PS00018">
    <property type="entry name" value="EF_HAND_1"/>
    <property type="match status" value="1"/>
</dbReference>
<feature type="compositionally biased region" description="Low complexity" evidence="1">
    <location>
        <begin position="172"/>
        <end position="182"/>
    </location>
</feature>
<dbReference type="Gene3D" id="1.10.238.10">
    <property type="entry name" value="EF-hand"/>
    <property type="match status" value="1"/>
</dbReference>
<reference evidence="3 4" key="1">
    <citation type="submission" date="2020-08" db="EMBL/GenBank/DDBJ databases">
        <title>Genome sequence of Rhodobacteraceae bacterium Lw-13e.</title>
        <authorList>
            <person name="Poehlein A."/>
            <person name="Wolter L."/>
            <person name="Daniel R."/>
            <person name="Brinkhoff T."/>
        </authorList>
    </citation>
    <scope>NUCLEOTIDE SEQUENCE [LARGE SCALE GENOMIC DNA]</scope>
    <source>
        <strain evidence="3 4">Lw-13e</strain>
    </source>
</reference>
<evidence type="ECO:0000313" key="4">
    <source>
        <dbReference type="Proteomes" id="UP000283786"/>
    </source>
</evidence>
<dbReference type="OrthoDB" id="6706523at2"/>
<evidence type="ECO:0000256" key="1">
    <source>
        <dbReference type="SAM" id="MobiDB-lite"/>
    </source>
</evidence>
<dbReference type="RefSeq" id="WP_119838210.1">
    <property type="nucleotide sequence ID" value="NZ_CP060436.1"/>
</dbReference>
<dbReference type="SUPFAM" id="SSF47473">
    <property type="entry name" value="EF-hand"/>
    <property type="match status" value="1"/>
</dbReference>
<feature type="signal peptide" evidence="2">
    <location>
        <begin position="1"/>
        <end position="20"/>
    </location>
</feature>
<name>A0A418SJC8_9RHOB</name>
<evidence type="ECO:0008006" key="5">
    <source>
        <dbReference type="Google" id="ProtNLM"/>
    </source>
</evidence>
<evidence type="ECO:0000256" key="2">
    <source>
        <dbReference type="SAM" id="SignalP"/>
    </source>
</evidence>
<keyword evidence="4" id="KW-1185">Reference proteome</keyword>
<evidence type="ECO:0000313" key="3">
    <source>
        <dbReference type="EMBL" id="QPM91847.1"/>
    </source>
</evidence>
<keyword evidence="2" id="KW-0732">Signal</keyword>
<dbReference type="Proteomes" id="UP000283786">
    <property type="component" value="Chromosome"/>
</dbReference>
<dbReference type="InterPro" id="IPR018247">
    <property type="entry name" value="EF_Hand_1_Ca_BS"/>
</dbReference>
<dbReference type="KEGG" id="palw:PSAL_031090"/>